<protein>
    <submittedName>
        <fullName evidence="1">Uncharacterized protein</fullName>
    </submittedName>
</protein>
<dbReference type="InParanoid" id="A0A1X7SXL8"/>
<dbReference type="AlphaFoldDB" id="A0A1X7SXL8"/>
<accession>A0A1X7SXL8</accession>
<evidence type="ECO:0000313" key="1">
    <source>
        <dbReference type="EnsemblMetazoa" id="Aqu2.1.06826_001"/>
    </source>
</evidence>
<reference evidence="1" key="1">
    <citation type="submission" date="2017-05" db="UniProtKB">
        <authorList>
            <consortium name="EnsemblMetazoa"/>
        </authorList>
    </citation>
    <scope>IDENTIFICATION</scope>
</reference>
<organism evidence="1">
    <name type="scientific">Amphimedon queenslandica</name>
    <name type="common">Sponge</name>
    <dbReference type="NCBI Taxonomy" id="400682"/>
    <lineage>
        <taxon>Eukaryota</taxon>
        <taxon>Metazoa</taxon>
        <taxon>Porifera</taxon>
        <taxon>Demospongiae</taxon>
        <taxon>Heteroscleromorpha</taxon>
        <taxon>Haplosclerida</taxon>
        <taxon>Niphatidae</taxon>
        <taxon>Amphimedon</taxon>
    </lineage>
</organism>
<sequence>IIYENFTAPDNITVYDTSASGHETNATFFAAFPNYYNNTQCMIVRAFENDCLSSSQCPNRKVRLSQGGGKSSITFILHNLTVSQDGTRIDICAHCGGSYVCFLPVFLTVK</sequence>
<dbReference type="EnsemblMetazoa" id="Aqu2.1.06826_001">
    <property type="protein sequence ID" value="Aqu2.1.06826_001"/>
    <property type="gene ID" value="Aqu2.1.06826"/>
</dbReference>
<proteinExistence type="predicted"/>
<name>A0A1X7SXL8_AMPQE</name>